<keyword evidence="2" id="KW-1185">Reference proteome</keyword>
<dbReference type="SUPFAM" id="SSF53474">
    <property type="entry name" value="alpha/beta-Hydrolases"/>
    <property type="match status" value="1"/>
</dbReference>
<sequence>MHIMMCFLLISNIVSGQSESNPRKAIWTKISPYFAPPAEHKDKYGDFKSPLKFYSGKEVKSKADWAKRRKEIADRWNGMMGTWPPFLKDQKMEFLDTIRKDGFTQYRVRFKWTPNEVTEGYLSVPDGKGKMPAVITVFYEPETAITKGKLERDFAYQLTNRGFITLSIGTKQASLDKTFSIYYPNIEQTRIQPLSALGYAAANAWYVLSAVPEVDASRIGIMGHSFGGKWAMFASCLFDKFACAVWSDPGIVFNESRESVNYWEPWYLGYQPKPWRKRGLITQDNPVKGLYPKLVAEGYNLHELHALMAPRPFLVSGGSEDPKAQWIPLNHTIKVNNLLGAKNRVAMTNRELHSPNPESNEVAFLFFEYFLKYNGTAALK</sequence>
<organism evidence="1 2">
    <name type="scientific">Pedobacter nyackensis</name>
    <dbReference type="NCBI Taxonomy" id="475255"/>
    <lineage>
        <taxon>Bacteria</taxon>
        <taxon>Pseudomonadati</taxon>
        <taxon>Bacteroidota</taxon>
        <taxon>Sphingobacteriia</taxon>
        <taxon>Sphingobacteriales</taxon>
        <taxon>Sphingobacteriaceae</taxon>
        <taxon>Pedobacter</taxon>
    </lineage>
</organism>
<dbReference type="Proteomes" id="UP000192678">
    <property type="component" value="Unassembled WGS sequence"/>
</dbReference>
<dbReference type="GO" id="GO:0016787">
    <property type="term" value="F:hydrolase activity"/>
    <property type="evidence" value="ECO:0007669"/>
    <property type="project" value="UniProtKB-KW"/>
</dbReference>
<dbReference type="STRING" id="475255.SAMN04488101_11758"/>
<dbReference type="InterPro" id="IPR029058">
    <property type="entry name" value="AB_hydrolase_fold"/>
</dbReference>
<reference evidence="1 2" key="1">
    <citation type="submission" date="2017-04" db="EMBL/GenBank/DDBJ databases">
        <authorList>
            <person name="Afonso C.L."/>
            <person name="Miller P.J."/>
            <person name="Scott M.A."/>
            <person name="Spackman E."/>
            <person name="Goraichik I."/>
            <person name="Dimitrov K.M."/>
            <person name="Suarez D.L."/>
            <person name="Swayne D.E."/>
        </authorList>
    </citation>
    <scope>NUCLEOTIDE SEQUENCE [LARGE SCALE GENOMIC DNA]</scope>
    <source>
        <strain evidence="1 2">DSM 19625</strain>
    </source>
</reference>
<evidence type="ECO:0000313" key="2">
    <source>
        <dbReference type="Proteomes" id="UP000192678"/>
    </source>
</evidence>
<protein>
    <submittedName>
        <fullName evidence="1">Dienelactone hydrolase</fullName>
    </submittedName>
</protein>
<dbReference type="EMBL" id="FWYB01000017">
    <property type="protein sequence ID" value="SMD14268.1"/>
    <property type="molecule type" value="Genomic_DNA"/>
</dbReference>
<dbReference type="Gene3D" id="3.40.50.1820">
    <property type="entry name" value="alpha/beta hydrolase"/>
    <property type="match status" value="1"/>
</dbReference>
<gene>
    <name evidence="1" type="ORF">SAMN04488101_11758</name>
</gene>
<accession>A0A1W2EYI7</accession>
<dbReference type="AlphaFoldDB" id="A0A1W2EYI7"/>
<name>A0A1W2EYI7_9SPHI</name>
<evidence type="ECO:0000313" key="1">
    <source>
        <dbReference type="EMBL" id="SMD14268.1"/>
    </source>
</evidence>
<keyword evidence="1" id="KW-0378">Hydrolase</keyword>
<proteinExistence type="predicted"/>